<reference evidence="1 2" key="1">
    <citation type="submission" date="2020-05" db="EMBL/GenBank/DDBJ databases">
        <authorList>
            <person name="Campoy J."/>
            <person name="Schneeberger K."/>
            <person name="Spophaly S."/>
        </authorList>
    </citation>
    <scope>NUCLEOTIDE SEQUENCE [LARGE SCALE GENOMIC DNA]</scope>
    <source>
        <strain evidence="1">PruArmRojPasFocal</strain>
    </source>
</reference>
<name>A0A6J5VNJ0_PRUAR</name>
<dbReference type="EMBL" id="CAEKDK010000008">
    <property type="protein sequence ID" value="CAB4290536.1"/>
    <property type="molecule type" value="Genomic_DNA"/>
</dbReference>
<protein>
    <submittedName>
        <fullName evidence="1">Uncharacterized protein</fullName>
    </submittedName>
</protein>
<sequence>MNASCKRPRSNDQLPNDEVCLDQIEQAPHVPPISFKDTLHSSAIFEKPIGASAAAAMEED</sequence>
<organism evidence="1 2">
    <name type="scientific">Prunus armeniaca</name>
    <name type="common">Apricot</name>
    <name type="synonym">Armeniaca vulgaris</name>
    <dbReference type="NCBI Taxonomy" id="36596"/>
    <lineage>
        <taxon>Eukaryota</taxon>
        <taxon>Viridiplantae</taxon>
        <taxon>Streptophyta</taxon>
        <taxon>Embryophyta</taxon>
        <taxon>Tracheophyta</taxon>
        <taxon>Spermatophyta</taxon>
        <taxon>Magnoliopsida</taxon>
        <taxon>eudicotyledons</taxon>
        <taxon>Gunneridae</taxon>
        <taxon>Pentapetalae</taxon>
        <taxon>rosids</taxon>
        <taxon>fabids</taxon>
        <taxon>Rosales</taxon>
        <taxon>Rosaceae</taxon>
        <taxon>Amygdaloideae</taxon>
        <taxon>Amygdaleae</taxon>
        <taxon>Prunus</taxon>
    </lineage>
</organism>
<dbReference type="Proteomes" id="UP000507222">
    <property type="component" value="Unassembled WGS sequence"/>
</dbReference>
<proteinExistence type="predicted"/>
<evidence type="ECO:0000313" key="1">
    <source>
        <dbReference type="EMBL" id="CAB4290536.1"/>
    </source>
</evidence>
<dbReference type="AlphaFoldDB" id="A0A6J5VNJ0"/>
<accession>A0A6J5VNJ0</accession>
<evidence type="ECO:0000313" key="2">
    <source>
        <dbReference type="Proteomes" id="UP000507222"/>
    </source>
</evidence>
<gene>
    <name evidence="1" type="ORF">CURHAP_LOCUS50608</name>
</gene>